<dbReference type="Pfam" id="PF01479">
    <property type="entry name" value="S4"/>
    <property type="match status" value="1"/>
</dbReference>
<evidence type="ECO:0000256" key="2">
    <source>
        <dbReference type="ARBA" id="ARBA00022884"/>
    </source>
</evidence>
<organism evidence="7 8">
    <name type="scientific">Salipaludibacillus keqinensis</name>
    <dbReference type="NCBI Taxonomy" id="2045207"/>
    <lineage>
        <taxon>Bacteria</taxon>
        <taxon>Bacillati</taxon>
        <taxon>Bacillota</taxon>
        <taxon>Bacilli</taxon>
        <taxon>Bacillales</taxon>
        <taxon>Bacillaceae</taxon>
    </lineage>
</organism>
<comment type="caution">
    <text evidence="7">The sequence shown here is derived from an EMBL/GenBank/DDBJ whole genome shotgun (WGS) entry which is preliminary data.</text>
</comment>
<evidence type="ECO:0000256" key="3">
    <source>
        <dbReference type="ARBA" id="ARBA00023235"/>
    </source>
</evidence>
<dbReference type="InterPro" id="IPR036986">
    <property type="entry name" value="S4_RNA-bd_sf"/>
</dbReference>
<dbReference type="GO" id="GO:0120159">
    <property type="term" value="F:rRNA pseudouridine synthase activity"/>
    <property type="evidence" value="ECO:0007669"/>
    <property type="project" value="UniProtKB-ARBA"/>
</dbReference>
<evidence type="ECO:0000313" key="8">
    <source>
        <dbReference type="Proteomes" id="UP000248214"/>
    </source>
</evidence>
<dbReference type="InterPro" id="IPR000748">
    <property type="entry name" value="PsdUridine_synth_RsuA/RluB/E/F"/>
</dbReference>
<dbReference type="PANTHER" id="PTHR47683:SF4">
    <property type="entry name" value="PSEUDOURIDINE SYNTHASE"/>
    <property type="match status" value="1"/>
</dbReference>
<gene>
    <name evidence="7" type="ORF">CR194_11755</name>
</gene>
<accession>A0A323TIP3</accession>
<dbReference type="GO" id="GO:0000455">
    <property type="term" value="P:enzyme-directed rRNA pseudouridine synthesis"/>
    <property type="evidence" value="ECO:0007669"/>
    <property type="project" value="UniProtKB-ARBA"/>
</dbReference>
<dbReference type="PROSITE" id="PS50889">
    <property type="entry name" value="S4"/>
    <property type="match status" value="1"/>
</dbReference>
<dbReference type="SUPFAM" id="SSF55174">
    <property type="entry name" value="Alpha-L RNA-binding motif"/>
    <property type="match status" value="1"/>
</dbReference>
<dbReference type="RefSeq" id="WP_110609846.1">
    <property type="nucleotide sequence ID" value="NZ_PDOD01000002.1"/>
</dbReference>
<dbReference type="GO" id="GO:0005829">
    <property type="term" value="C:cytosol"/>
    <property type="evidence" value="ECO:0007669"/>
    <property type="project" value="UniProtKB-ARBA"/>
</dbReference>
<evidence type="ECO:0000256" key="4">
    <source>
        <dbReference type="PROSITE-ProRule" id="PRU00182"/>
    </source>
</evidence>
<dbReference type="EC" id="5.4.99.-" evidence="5"/>
<dbReference type="InterPro" id="IPR042092">
    <property type="entry name" value="PsdUridine_s_RsuA/RluB/E/F_cat"/>
</dbReference>
<dbReference type="EMBL" id="PDOD01000002">
    <property type="protein sequence ID" value="PYZ93814.1"/>
    <property type="molecule type" value="Genomic_DNA"/>
</dbReference>
<dbReference type="CDD" id="cd02553">
    <property type="entry name" value="PseudoU_synth_RsuA"/>
    <property type="match status" value="1"/>
</dbReference>
<comment type="similarity">
    <text evidence="1 5">Belongs to the pseudouridine synthase RsuA family.</text>
</comment>
<dbReference type="FunFam" id="3.30.70.1560:FF:000001">
    <property type="entry name" value="Pseudouridine synthase"/>
    <property type="match status" value="1"/>
</dbReference>
<evidence type="ECO:0000256" key="5">
    <source>
        <dbReference type="RuleBase" id="RU003887"/>
    </source>
</evidence>
<dbReference type="InterPro" id="IPR020094">
    <property type="entry name" value="TruA/RsuA/RluB/E/F_N"/>
</dbReference>
<protein>
    <recommendedName>
        <fullName evidence="5">Pseudouridine synthase</fullName>
        <ecNumber evidence="5">5.4.99.-</ecNumber>
    </recommendedName>
</protein>
<dbReference type="OrthoDB" id="9807213at2"/>
<name>A0A323TIP3_9BACI</name>
<dbReference type="NCBIfam" id="TIGR00093">
    <property type="entry name" value="pseudouridine synthase"/>
    <property type="match status" value="1"/>
</dbReference>
<dbReference type="CDD" id="cd00165">
    <property type="entry name" value="S4"/>
    <property type="match status" value="1"/>
</dbReference>
<dbReference type="AlphaFoldDB" id="A0A323TIP3"/>
<dbReference type="SUPFAM" id="SSF55120">
    <property type="entry name" value="Pseudouridine synthase"/>
    <property type="match status" value="1"/>
</dbReference>
<keyword evidence="8" id="KW-1185">Reference proteome</keyword>
<dbReference type="InterPro" id="IPR002942">
    <property type="entry name" value="S4_RNA-bd"/>
</dbReference>
<dbReference type="Pfam" id="PF00849">
    <property type="entry name" value="PseudoU_synth_2"/>
    <property type="match status" value="1"/>
</dbReference>
<dbReference type="PROSITE" id="PS01149">
    <property type="entry name" value="PSI_RSU"/>
    <property type="match status" value="1"/>
</dbReference>
<dbReference type="InterPro" id="IPR006145">
    <property type="entry name" value="PsdUridine_synth_RsuA/RluA"/>
</dbReference>
<dbReference type="Gene3D" id="3.30.70.580">
    <property type="entry name" value="Pseudouridine synthase I, catalytic domain, N-terminal subdomain"/>
    <property type="match status" value="1"/>
</dbReference>
<evidence type="ECO:0000259" key="6">
    <source>
        <dbReference type="SMART" id="SM00363"/>
    </source>
</evidence>
<dbReference type="Gene3D" id="3.30.70.1560">
    <property type="entry name" value="Alpha-L RNA-binding motif"/>
    <property type="match status" value="1"/>
</dbReference>
<keyword evidence="3 5" id="KW-0413">Isomerase</keyword>
<dbReference type="InterPro" id="IPR020103">
    <property type="entry name" value="PsdUridine_synth_cat_dom_sf"/>
</dbReference>
<dbReference type="Proteomes" id="UP000248214">
    <property type="component" value="Unassembled WGS sequence"/>
</dbReference>
<dbReference type="FunFam" id="3.10.290.10:FF:000003">
    <property type="entry name" value="Pseudouridine synthase"/>
    <property type="match status" value="1"/>
</dbReference>
<reference evidence="7 8" key="1">
    <citation type="submission" date="2017-10" db="EMBL/GenBank/DDBJ databases">
        <title>Bacillus sp. nov., a halophilic bacterium isolated from a Keqin Lake.</title>
        <authorList>
            <person name="Wang H."/>
        </authorList>
    </citation>
    <scope>NUCLEOTIDE SEQUENCE [LARGE SCALE GENOMIC DNA]</scope>
    <source>
        <strain evidence="7 8">KQ-12</strain>
    </source>
</reference>
<keyword evidence="2 4" id="KW-0694">RNA-binding</keyword>
<evidence type="ECO:0000256" key="1">
    <source>
        <dbReference type="ARBA" id="ARBA00008348"/>
    </source>
</evidence>
<dbReference type="InterPro" id="IPR018496">
    <property type="entry name" value="PsdUridine_synth_RsuA/RluB_CS"/>
</dbReference>
<proteinExistence type="inferred from homology"/>
<feature type="domain" description="RNA-binding S4" evidence="6">
    <location>
        <begin position="1"/>
        <end position="60"/>
    </location>
</feature>
<dbReference type="PANTHER" id="PTHR47683">
    <property type="entry name" value="PSEUDOURIDINE SYNTHASE FAMILY PROTEIN-RELATED"/>
    <property type="match status" value="1"/>
</dbReference>
<sequence length="237" mass="26585">MRTDKLLANTGYGSRKEVKKLLKKGGFTVNGEVVKDGKVHVDPEKDTIEVFGEPVKYKEFVYLLMNKPKGYVSATEDAKEKTVIDLLEPEEVLFQPFPVGRLDKDTTGLLLLTNDGKLAHQLTSPKKKVDKTYLVHLDAPVSQVDIDALESGVTLDDGYKTKPATIDLVDPEDLTVVKITIQEGKFHQVKRMFITTGNKVIDLKRERMGSLYLDPHLERGSYRELTGLELAKLQKGE</sequence>
<dbReference type="InterPro" id="IPR050343">
    <property type="entry name" value="RsuA_PseudoU_synthase"/>
</dbReference>
<dbReference type="SMART" id="SM00363">
    <property type="entry name" value="S4"/>
    <property type="match status" value="1"/>
</dbReference>
<evidence type="ECO:0000313" key="7">
    <source>
        <dbReference type="EMBL" id="PYZ93814.1"/>
    </source>
</evidence>
<dbReference type="GO" id="GO:0003723">
    <property type="term" value="F:RNA binding"/>
    <property type="evidence" value="ECO:0007669"/>
    <property type="project" value="UniProtKB-KW"/>
</dbReference>
<dbReference type="Gene3D" id="3.10.290.10">
    <property type="entry name" value="RNA-binding S4 domain"/>
    <property type="match status" value="1"/>
</dbReference>